<keyword evidence="3" id="KW-1185">Reference proteome</keyword>
<evidence type="ECO:0000313" key="2">
    <source>
        <dbReference type="EMBL" id="GAA3708707.1"/>
    </source>
</evidence>
<dbReference type="EMBL" id="BAAAZP010000199">
    <property type="protein sequence ID" value="GAA3708707.1"/>
    <property type="molecule type" value="Genomic_DNA"/>
</dbReference>
<dbReference type="PANTHER" id="PTHR38444:SF1">
    <property type="entry name" value="ENTEROBACTIN BIOSYNTHESIS PROTEIN YBDZ"/>
    <property type="match status" value="1"/>
</dbReference>
<dbReference type="InterPro" id="IPR037407">
    <property type="entry name" value="MLP_fam"/>
</dbReference>
<feature type="domain" description="MbtH-like" evidence="1">
    <location>
        <begin position="4"/>
        <end position="53"/>
    </location>
</feature>
<dbReference type="PANTHER" id="PTHR38444">
    <property type="entry name" value="ENTEROBACTIN BIOSYNTHESIS PROTEIN YBDZ"/>
    <property type="match status" value="1"/>
</dbReference>
<gene>
    <name evidence="2" type="ORF">GCM10022224_087760</name>
</gene>
<reference evidence="3" key="1">
    <citation type="journal article" date="2019" name="Int. J. Syst. Evol. Microbiol.">
        <title>The Global Catalogue of Microorganisms (GCM) 10K type strain sequencing project: providing services to taxonomists for standard genome sequencing and annotation.</title>
        <authorList>
            <consortium name="The Broad Institute Genomics Platform"/>
            <consortium name="The Broad Institute Genome Sequencing Center for Infectious Disease"/>
            <person name="Wu L."/>
            <person name="Ma J."/>
        </authorList>
    </citation>
    <scope>NUCLEOTIDE SEQUENCE [LARGE SCALE GENOMIC DNA]</scope>
    <source>
        <strain evidence="3">JCM 16904</strain>
    </source>
</reference>
<evidence type="ECO:0000313" key="3">
    <source>
        <dbReference type="Proteomes" id="UP001500902"/>
    </source>
</evidence>
<proteinExistence type="predicted"/>
<dbReference type="SUPFAM" id="SSF160582">
    <property type="entry name" value="MbtH-like"/>
    <property type="match status" value="1"/>
</dbReference>
<dbReference type="Proteomes" id="UP001500902">
    <property type="component" value="Unassembled WGS sequence"/>
</dbReference>
<organism evidence="2 3">
    <name type="scientific">Nonomuraea antimicrobica</name>
    <dbReference type="NCBI Taxonomy" id="561173"/>
    <lineage>
        <taxon>Bacteria</taxon>
        <taxon>Bacillati</taxon>
        <taxon>Actinomycetota</taxon>
        <taxon>Actinomycetes</taxon>
        <taxon>Streptosporangiales</taxon>
        <taxon>Streptosporangiaceae</taxon>
        <taxon>Nonomuraea</taxon>
    </lineage>
</organism>
<dbReference type="Pfam" id="PF03621">
    <property type="entry name" value="MbtH"/>
    <property type="match status" value="1"/>
</dbReference>
<accession>A0ABP7DQW6</accession>
<name>A0ABP7DQW6_9ACTN</name>
<sequence>MDNGVWENASGYAVVVNDEEQYSIWPLGRSVPEGWRQVGVSGSKEECLAHIDEVWTDMRPLSLRRAMAEES</sequence>
<dbReference type="InterPro" id="IPR005153">
    <property type="entry name" value="MbtH-like_dom"/>
</dbReference>
<comment type="caution">
    <text evidence="2">The sequence shown here is derived from an EMBL/GenBank/DDBJ whole genome shotgun (WGS) entry which is preliminary data.</text>
</comment>
<dbReference type="InterPro" id="IPR038020">
    <property type="entry name" value="MbtH-like_sf"/>
</dbReference>
<protein>
    <submittedName>
        <fullName evidence="2">MbtH family NRPS accessory protein</fullName>
    </submittedName>
</protein>
<evidence type="ECO:0000259" key="1">
    <source>
        <dbReference type="SMART" id="SM00923"/>
    </source>
</evidence>
<dbReference type="RefSeq" id="WP_344892963.1">
    <property type="nucleotide sequence ID" value="NZ_BAAAZP010000199.1"/>
</dbReference>
<dbReference type="SMART" id="SM00923">
    <property type="entry name" value="MbtH"/>
    <property type="match status" value="1"/>
</dbReference>
<dbReference type="Gene3D" id="3.90.820.10">
    <property type="entry name" value="Structural Genomics, Unknown Function 30-nov-00 1gh9 Mol_id"/>
    <property type="match status" value="1"/>
</dbReference>